<keyword evidence="2" id="KW-0808">Transferase</keyword>
<evidence type="ECO:0000259" key="9">
    <source>
        <dbReference type="PROSITE" id="PS50878"/>
    </source>
</evidence>
<dbReference type="InterPro" id="IPR051083">
    <property type="entry name" value="GrpII_Intron_Splice-Mob/Def"/>
</dbReference>
<dbReference type="EMBL" id="CP015772">
    <property type="protein sequence ID" value="ANH81652.1"/>
    <property type="molecule type" value="Genomic_DNA"/>
</dbReference>
<dbReference type="STRING" id="1176587.A8C56_12275"/>
<evidence type="ECO:0000256" key="8">
    <source>
        <dbReference type="ARBA" id="ARBA00048173"/>
    </source>
</evidence>
<dbReference type="GO" id="GO:0003723">
    <property type="term" value="F:RNA binding"/>
    <property type="evidence" value="ECO:0007669"/>
    <property type="project" value="InterPro"/>
</dbReference>
<evidence type="ECO:0000256" key="4">
    <source>
        <dbReference type="ARBA" id="ARBA00022723"/>
    </source>
</evidence>
<evidence type="ECO:0000256" key="6">
    <source>
        <dbReference type="ARBA" id="ARBA00022918"/>
    </source>
</evidence>
<dbReference type="PROSITE" id="PS50878">
    <property type="entry name" value="RT_POL"/>
    <property type="match status" value="1"/>
</dbReference>
<dbReference type="AlphaFoldDB" id="A0A1A9I4P2"/>
<dbReference type="PANTHER" id="PTHR34047">
    <property type="entry name" value="NUCLEAR INTRON MATURASE 1, MITOCHONDRIAL-RELATED"/>
    <property type="match status" value="1"/>
</dbReference>
<dbReference type="PRINTS" id="PR00866">
    <property type="entry name" value="RNADNAPOLMS"/>
</dbReference>
<dbReference type="PANTHER" id="PTHR34047:SF7">
    <property type="entry name" value="RNA-DIRECTED DNA POLYMERASE"/>
    <property type="match status" value="1"/>
</dbReference>
<dbReference type="InterPro" id="IPR000477">
    <property type="entry name" value="RT_dom"/>
</dbReference>
<evidence type="ECO:0000256" key="5">
    <source>
        <dbReference type="ARBA" id="ARBA00022842"/>
    </source>
</evidence>
<reference evidence="10 11" key="1">
    <citation type="submission" date="2016-05" db="EMBL/GenBank/DDBJ databases">
        <title>Niabella ginsenosidivorans BS26 whole genome sequencing.</title>
        <authorList>
            <person name="Im W.T."/>
            <person name="Siddiqi M.Z."/>
        </authorList>
    </citation>
    <scope>NUCLEOTIDE SEQUENCE [LARGE SCALE GENOMIC DNA]</scope>
    <source>
        <strain evidence="10 11">BS26</strain>
    </source>
</reference>
<keyword evidence="6" id="KW-0695">RNA-directed DNA polymerase</keyword>
<keyword evidence="11" id="KW-1185">Reference proteome</keyword>
<evidence type="ECO:0000256" key="1">
    <source>
        <dbReference type="ARBA" id="ARBA00012493"/>
    </source>
</evidence>
<proteinExistence type="inferred from homology"/>
<keyword evidence="4" id="KW-0479">Metal-binding</keyword>
<gene>
    <name evidence="10" type="ORF">A8C56_12275</name>
</gene>
<dbReference type="InterPro" id="IPR000123">
    <property type="entry name" value="Reverse_transcriptase_msDNA"/>
</dbReference>
<keyword evidence="5" id="KW-0460">Magnesium</keyword>
<organism evidence="10 11">
    <name type="scientific">Niabella ginsenosidivorans</name>
    <dbReference type="NCBI Taxonomy" id="1176587"/>
    <lineage>
        <taxon>Bacteria</taxon>
        <taxon>Pseudomonadati</taxon>
        <taxon>Bacteroidota</taxon>
        <taxon>Chitinophagia</taxon>
        <taxon>Chitinophagales</taxon>
        <taxon>Chitinophagaceae</taxon>
        <taxon>Niabella</taxon>
    </lineage>
</organism>
<feature type="domain" description="Reverse transcriptase" evidence="9">
    <location>
        <begin position="1"/>
        <end position="242"/>
    </location>
</feature>
<sequence length="294" mass="33752">MKSSQYRKKQLQFLASILCCSPAEIEYLCENIESYYGNWVEEKKDKDTGKVKTYPDGTSKKRIIRPSYSRLKQIQKSIKINILSKIELPENIQGGVKKKSNITNAKAHQGNKYQFATDLQDFFPSVTHKQIFKLFLDLGYSNHIAHWLTKLTSIEFELPQGTPTSTAIANLVFRDTDQKLIALCKSNQITYTRFVDDLTFSAYKNFRPLTNEILDIVRSSGFKISYRKTKYEGDQTLTGIRVFNNYIDAPDKIKEKAKAEGSDASLLHKPYTTYLGNIRMTNRNLKAGTLTIRK</sequence>
<evidence type="ECO:0000256" key="3">
    <source>
        <dbReference type="ARBA" id="ARBA00022695"/>
    </source>
</evidence>
<dbReference type="OrthoDB" id="9780724at2"/>
<dbReference type="KEGG" id="nia:A8C56_12275"/>
<evidence type="ECO:0000256" key="7">
    <source>
        <dbReference type="ARBA" id="ARBA00034120"/>
    </source>
</evidence>
<dbReference type="RefSeq" id="WP_067756370.1">
    <property type="nucleotide sequence ID" value="NZ_CP015772.1"/>
</dbReference>
<protein>
    <recommendedName>
        <fullName evidence="1">RNA-directed DNA polymerase</fullName>
        <ecNumber evidence="1">2.7.7.49</ecNumber>
    </recommendedName>
</protein>
<evidence type="ECO:0000256" key="2">
    <source>
        <dbReference type="ARBA" id="ARBA00022679"/>
    </source>
</evidence>
<name>A0A1A9I4P2_9BACT</name>
<dbReference type="GO" id="GO:0046872">
    <property type="term" value="F:metal ion binding"/>
    <property type="evidence" value="ECO:0007669"/>
    <property type="project" value="UniProtKB-KW"/>
</dbReference>
<evidence type="ECO:0000313" key="10">
    <source>
        <dbReference type="EMBL" id="ANH81652.1"/>
    </source>
</evidence>
<dbReference type="Pfam" id="PF00078">
    <property type="entry name" value="RVT_1"/>
    <property type="match status" value="1"/>
</dbReference>
<evidence type="ECO:0000313" key="11">
    <source>
        <dbReference type="Proteomes" id="UP000077667"/>
    </source>
</evidence>
<keyword evidence="3" id="KW-0548">Nucleotidyltransferase</keyword>
<comment type="similarity">
    <text evidence="7">Belongs to the bacterial reverse transcriptase family.</text>
</comment>
<dbReference type="GO" id="GO:0003964">
    <property type="term" value="F:RNA-directed DNA polymerase activity"/>
    <property type="evidence" value="ECO:0007669"/>
    <property type="project" value="UniProtKB-KW"/>
</dbReference>
<dbReference type="Proteomes" id="UP000077667">
    <property type="component" value="Chromosome"/>
</dbReference>
<comment type="catalytic activity">
    <reaction evidence="8">
        <text>DNA(n) + a 2'-deoxyribonucleoside 5'-triphosphate = DNA(n+1) + diphosphate</text>
        <dbReference type="Rhea" id="RHEA:22508"/>
        <dbReference type="Rhea" id="RHEA-COMP:17339"/>
        <dbReference type="Rhea" id="RHEA-COMP:17340"/>
        <dbReference type="ChEBI" id="CHEBI:33019"/>
        <dbReference type="ChEBI" id="CHEBI:61560"/>
        <dbReference type="ChEBI" id="CHEBI:173112"/>
        <dbReference type="EC" id="2.7.7.49"/>
    </reaction>
</comment>
<dbReference type="EC" id="2.7.7.49" evidence="1"/>
<dbReference type="CDD" id="cd03487">
    <property type="entry name" value="RT_Bac_retron_II"/>
    <property type="match status" value="1"/>
</dbReference>
<accession>A0A1A9I4P2</accession>